<evidence type="ECO:0000313" key="3">
    <source>
        <dbReference type="Proteomes" id="UP000225706"/>
    </source>
</evidence>
<accession>A0A2B4R7D3</accession>
<keyword evidence="3" id="KW-1185">Reference proteome</keyword>
<proteinExistence type="predicted"/>
<organism evidence="2 3">
    <name type="scientific">Stylophora pistillata</name>
    <name type="common">Smooth cauliflower coral</name>
    <dbReference type="NCBI Taxonomy" id="50429"/>
    <lineage>
        <taxon>Eukaryota</taxon>
        <taxon>Metazoa</taxon>
        <taxon>Cnidaria</taxon>
        <taxon>Anthozoa</taxon>
        <taxon>Hexacorallia</taxon>
        <taxon>Scleractinia</taxon>
        <taxon>Astrocoeniina</taxon>
        <taxon>Pocilloporidae</taxon>
        <taxon>Stylophora</taxon>
    </lineage>
</organism>
<sequence>MSPETKRTKKSKMAEGLKGKWSLSNAFGNRGTQEEKLGQKKTTKNLEIKNIGRPKTPCPPPISAEEEEAFKEKWRKSVDGYYAQDNSESYTQPPLKELEKLVDSIQPEIPQQQQQPIPPPPPVESQVLEEGEIPDSGNYQYGTLEELLASVGSCFPCPIHNEGMNEIHSQKEWIQDVFLKCQVENCPVFTSLKDYNSYYDGCRRQGNDWLTLARVASMKCECGETPTLAMSKSEKNFLHLYLRCRNNYCKVFQWWRYCPKEKNMTILTR</sequence>
<dbReference type="Proteomes" id="UP000225706">
    <property type="component" value="Unassembled WGS sequence"/>
</dbReference>
<reference evidence="3" key="1">
    <citation type="journal article" date="2017" name="bioRxiv">
        <title>Comparative analysis of the genomes of Stylophora pistillata and Acropora digitifera provides evidence for extensive differences between species of corals.</title>
        <authorList>
            <person name="Voolstra C.R."/>
            <person name="Li Y."/>
            <person name="Liew Y.J."/>
            <person name="Baumgarten S."/>
            <person name="Zoccola D."/>
            <person name="Flot J.-F."/>
            <person name="Tambutte S."/>
            <person name="Allemand D."/>
            <person name="Aranda M."/>
        </authorList>
    </citation>
    <scope>NUCLEOTIDE SEQUENCE [LARGE SCALE GENOMIC DNA]</scope>
</reference>
<feature type="compositionally biased region" description="Basic and acidic residues" evidence="1">
    <location>
        <begin position="1"/>
        <end position="18"/>
    </location>
</feature>
<protein>
    <submittedName>
        <fullName evidence="2">Uncharacterized protein</fullName>
    </submittedName>
</protein>
<comment type="caution">
    <text evidence="2">The sequence shown here is derived from an EMBL/GenBank/DDBJ whole genome shotgun (WGS) entry which is preliminary data.</text>
</comment>
<feature type="compositionally biased region" description="Polar residues" evidence="1">
    <location>
        <begin position="22"/>
        <end position="31"/>
    </location>
</feature>
<name>A0A2B4R7D3_STYPI</name>
<feature type="region of interest" description="Disordered" evidence="1">
    <location>
        <begin position="1"/>
        <end position="70"/>
    </location>
</feature>
<evidence type="ECO:0000256" key="1">
    <source>
        <dbReference type="SAM" id="MobiDB-lite"/>
    </source>
</evidence>
<dbReference type="EMBL" id="LSMT01000948">
    <property type="protein sequence ID" value="PFX13551.1"/>
    <property type="molecule type" value="Genomic_DNA"/>
</dbReference>
<gene>
    <name evidence="2" type="ORF">AWC38_SpisGene22355</name>
</gene>
<dbReference type="AlphaFoldDB" id="A0A2B4R7D3"/>
<evidence type="ECO:0000313" key="2">
    <source>
        <dbReference type="EMBL" id="PFX13551.1"/>
    </source>
</evidence>